<dbReference type="OrthoDB" id="160645at2759"/>
<dbReference type="Pfam" id="PF22974">
    <property type="entry name" value="DUF7029"/>
    <property type="match status" value="1"/>
</dbReference>
<protein>
    <recommendedName>
        <fullName evidence="7">GPI anchored protein</fullName>
    </recommendedName>
</protein>
<dbReference type="InterPro" id="IPR055647">
    <property type="entry name" value="DUF7223"/>
</dbReference>
<dbReference type="EMBL" id="MVGC01000093">
    <property type="protein sequence ID" value="RJE24100.1"/>
    <property type="molecule type" value="Genomic_DNA"/>
</dbReference>
<dbReference type="AlphaFoldDB" id="A0A3A2ZNC2"/>
<evidence type="ECO:0008006" key="7">
    <source>
        <dbReference type="Google" id="ProtNLM"/>
    </source>
</evidence>
<comment type="caution">
    <text evidence="5">The sequence shown here is derived from an EMBL/GenBank/DDBJ whole genome shotgun (WGS) entry which is preliminary data.</text>
</comment>
<keyword evidence="6" id="KW-1185">Reference proteome</keyword>
<gene>
    <name evidence="5" type="ORF">PHISCL_03535</name>
</gene>
<evidence type="ECO:0000256" key="1">
    <source>
        <dbReference type="SAM" id="MobiDB-lite"/>
    </source>
</evidence>
<feature type="signal peptide" evidence="2">
    <location>
        <begin position="1"/>
        <end position="24"/>
    </location>
</feature>
<dbReference type="STRING" id="2070753.A0A3A2ZNC2"/>
<accession>A0A3A2ZNC2</accession>
<evidence type="ECO:0000313" key="6">
    <source>
        <dbReference type="Proteomes" id="UP000266188"/>
    </source>
</evidence>
<evidence type="ECO:0000256" key="2">
    <source>
        <dbReference type="SAM" id="SignalP"/>
    </source>
</evidence>
<feature type="chain" id="PRO_5017432146" description="GPI anchored protein" evidence="2">
    <location>
        <begin position="25"/>
        <end position="572"/>
    </location>
</feature>
<sequence>MVNIPRSWLSSSLLFSLLISQASSLVFEDAEAPDSVNLLGRSVQSSDDDGLSFFDRLSRDSYYWTGTQNGHKTLANLTVDVGDDEANIVSMERFRHLLESVDCTKNGMVMEFKDSRAFGYTQRGWQWVNDEDDRQLVLIAGSKHCGWNAHRTPFLVSSIVFDKPSLTAKLSGKATEWKKLFRNFELTVGNVQEPSGSSRRDWDPEASMSFNHQIPLSKSIPVSGVSVDISCDGCATKGSFDFGAHIKASDYGVPSEASLTLSPNGVSATFTPRLQLSGELSKNITGEHRLLTVPVDGISIPGGVLDLGPEIVFSFGYQFGPVQGSAGITAGVTVSLSDSAEFEVNLVDPDMSAGGWTPQLQAEPVKVDAKIEAGAEIYTKAEIQLSASLLDYGFEAGVNLKPYLGATISASSEGEVGVDLDVAGVGADVGLSGGSKACVEPRAGISLNADVAKADNPGDPIINKQLAEITAPVESKCFDFGPSGSIGLGGASSTPSSSGMPSSSSIRVSTPLVTSSSFVHSPTVPSSPAYASSSPTSSSAGSSSSPSPSTTRASHFYHHRRGHYRHGVLGGH</sequence>
<dbReference type="Pfam" id="PF23865">
    <property type="entry name" value="DUF7223"/>
    <property type="match status" value="1"/>
</dbReference>
<feature type="compositionally biased region" description="Basic residues" evidence="1">
    <location>
        <begin position="555"/>
        <end position="566"/>
    </location>
</feature>
<evidence type="ECO:0000259" key="4">
    <source>
        <dbReference type="Pfam" id="PF23865"/>
    </source>
</evidence>
<evidence type="ECO:0000313" key="5">
    <source>
        <dbReference type="EMBL" id="RJE24100.1"/>
    </source>
</evidence>
<reference evidence="6" key="1">
    <citation type="submission" date="2017-02" db="EMBL/GenBank/DDBJ databases">
        <authorList>
            <person name="Tafer H."/>
            <person name="Lopandic K."/>
        </authorList>
    </citation>
    <scope>NUCLEOTIDE SEQUENCE [LARGE SCALE GENOMIC DNA]</scope>
    <source>
        <strain evidence="6">CBS 366.77</strain>
    </source>
</reference>
<feature type="compositionally biased region" description="Low complexity" evidence="1">
    <location>
        <begin position="521"/>
        <end position="554"/>
    </location>
</feature>
<dbReference type="InterPro" id="IPR054293">
    <property type="entry name" value="DUF7029"/>
</dbReference>
<dbReference type="Proteomes" id="UP000266188">
    <property type="component" value="Unassembled WGS sequence"/>
</dbReference>
<evidence type="ECO:0000259" key="3">
    <source>
        <dbReference type="Pfam" id="PF22974"/>
    </source>
</evidence>
<proteinExistence type="predicted"/>
<keyword evidence="2" id="KW-0732">Signal</keyword>
<organism evidence="5 6">
    <name type="scientific">Aspergillus sclerotialis</name>
    <dbReference type="NCBI Taxonomy" id="2070753"/>
    <lineage>
        <taxon>Eukaryota</taxon>
        <taxon>Fungi</taxon>
        <taxon>Dikarya</taxon>
        <taxon>Ascomycota</taxon>
        <taxon>Pezizomycotina</taxon>
        <taxon>Eurotiomycetes</taxon>
        <taxon>Eurotiomycetidae</taxon>
        <taxon>Eurotiales</taxon>
        <taxon>Aspergillaceae</taxon>
        <taxon>Aspergillus</taxon>
        <taxon>Aspergillus subgen. Polypaecilum</taxon>
    </lineage>
</organism>
<feature type="domain" description="DUF7223" evidence="4">
    <location>
        <begin position="219"/>
        <end position="478"/>
    </location>
</feature>
<name>A0A3A2ZNC2_9EURO</name>
<feature type="domain" description="DUF7029" evidence="3">
    <location>
        <begin position="84"/>
        <end position="185"/>
    </location>
</feature>
<feature type="region of interest" description="Disordered" evidence="1">
    <location>
        <begin position="517"/>
        <end position="572"/>
    </location>
</feature>